<keyword evidence="2" id="KW-1185">Reference proteome</keyword>
<gene>
    <name evidence="1" type="ORF">ACFP90_10960</name>
</gene>
<dbReference type="RefSeq" id="WP_224605087.1">
    <property type="nucleotide sequence ID" value="NZ_JAIQXV010000002.1"/>
</dbReference>
<dbReference type="EMBL" id="JBHSWB010000001">
    <property type="protein sequence ID" value="MFC6660807.1"/>
    <property type="molecule type" value="Genomic_DNA"/>
</dbReference>
<proteinExistence type="predicted"/>
<name>A0ABW1ZKL9_9DEIO</name>
<protein>
    <submittedName>
        <fullName evidence="1">Uncharacterized protein</fullName>
    </submittedName>
</protein>
<evidence type="ECO:0000313" key="2">
    <source>
        <dbReference type="Proteomes" id="UP001596317"/>
    </source>
</evidence>
<accession>A0ABW1ZKL9</accession>
<organism evidence="1 2">
    <name type="scientific">Deinococcus multiflagellatus</name>
    <dbReference type="NCBI Taxonomy" id="1656887"/>
    <lineage>
        <taxon>Bacteria</taxon>
        <taxon>Thermotogati</taxon>
        <taxon>Deinococcota</taxon>
        <taxon>Deinococci</taxon>
        <taxon>Deinococcales</taxon>
        <taxon>Deinococcaceae</taxon>
        <taxon>Deinococcus</taxon>
    </lineage>
</organism>
<comment type="caution">
    <text evidence="1">The sequence shown here is derived from an EMBL/GenBank/DDBJ whole genome shotgun (WGS) entry which is preliminary data.</text>
</comment>
<reference evidence="2" key="1">
    <citation type="journal article" date="2019" name="Int. J. Syst. Evol. Microbiol.">
        <title>The Global Catalogue of Microorganisms (GCM) 10K type strain sequencing project: providing services to taxonomists for standard genome sequencing and annotation.</title>
        <authorList>
            <consortium name="The Broad Institute Genomics Platform"/>
            <consortium name="The Broad Institute Genome Sequencing Center for Infectious Disease"/>
            <person name="Wu L."/>
            <person name="Ma J."/>
        </authorList>
    </citation>
    <scope>NUCLEOTIDE SEQUENCE [LARGE SCALE GENOMIC DNA]</scope>
    <source>
        <strain evidence="2">CCUG 63830</strain>
    </source>
</reference>
<sequence length="158" mass="17508">MAFVRRIVERSTPLLQALDEVSPDAVKTLADALRDGLEEFEAADPNDMWNVTARFWPTTCRFTRSDREGLPGVGQDCFRSELIRPDDRGEILRMVNMGHASVVVLISLVPYLRAGHEPSVHALATALLGEADRVIHLGLPAHEGLYALLQARHESPES</sequence>
<evidence type="ECO:0000313" key="1">
    <source>
        <dbReference type="EMBL" id="MFC6660807.1"/>
    </source>
</evidence>
<dbReference type="Proteomes" id="UP001596317">
    <property type="component" value="Unassembled WGS sequence"/>
</dbReference>